<dbReference type="SUPFAM" id="SSF51294">
    <property type="entry name" value="Hedgehog/intein (Hint) domain"/>
    <property type="match status" value="1"/>
</dbReference>
<gene>
    <name evidence="2" type="ORF">H0185_18245</name>
</gene>
<evidence type="ECO:0000313" key="2">
    <source>
        <dbReference type="EMBL" id="MBY0098708.1"/>
    </source>
</evidence>
<accession>A0ABS7K921</accession>
<dbReference type="InterPro" id="IPR036844">
    <property type="entry name" value="Hint_dom_sf"/>
</dbReference>
<comment type="caution">
    <text evidence="2">The sequence shown here is derived from an EMBL/GenBank/DDBJ whole genome shotgun (WGS) entry which is preliminary data.</text>
</comment>
<dbReference type="EMBL" id="JACWFH010000026">
    <property type="protein sequence ID" value="MBY0098708.1"/>
    <property type="molecule type" value="Genomic_DNA"/>
</dbReference>
<evidence type="ECO:0000259" key="1">
    <source>
        <dbReference type="PROSITE" id="PS50819"/>
    </source>
</evidence>
<reference evidence="2 3" key="1">
    <citation type="submission" date="2020-07" db="EMBL/GenBank/DDBJ databases">
        <title>Fungal Genomes of the International Space Station.</title>
        <authorList>
            <person name="Seuylemezian A."/>
            <person name="Singh N.K."/>
            <person name="Wood J."/>
            <person name="Venkateswaran K."/>
        </authorList>
    </citation>
    <scope>NUCLEOTIDE SEQUENCE [LARGE SCALE GENOMIC DNA]</scope>
    <source>
        <strain evidence="2 3">PL-B2</strain>
    </source>
</reference>
<dbReference type="SUPFAM" id="SSF55608">
    <property type="entry name" value="Homing endonucleases"/>
    <property type="match status" value="1"/>
</dbReference>
<dbReference type="InterPro" id="IPR004860">
    <property type="entry name" value="LAGLIDADG_dom"/>
</dbReference>
<name>A0ABS7K921_9BACI</name>
<feature type="domain" description="DOD-type homing endonuclease" evidence="1">
    <location>
        <begin position="135"/>
        <end position="273"/>
    </location>
</feature>
<dbReference type="InterPro" id="IPR027434">
    <property type="entry name" value="Homing_endonucl"/>
</dbReference>
<dbReference type="Proteomes" id="UP000769780">
    <property type="component" value="Unassembled WGS sequence"/>
</dbReference>
<dbReference type="RefSeq" id="WP_221874929.1">
    <property type="nucleotide sequence ID" value="NZ_JACWFH010000026.1"/>
</dbReference>
<sequence>MIQEGQLIYAKTKGLIPIEELKIGDSVFTGEGHFAKVINIRKKEHRGITTKLEYFRYNIPLICDNEQLILIHNDEVDYPFWQPVHRILPNDLICMPKPQFIKDTKILPVKKAYSSNPRYKDVPEKIELNKQLLELFGTYLAEGCCSLHDTKGKFISISGHTREMPLLEKIAYFIQEVFGVNSTIYKSSSAESGIELRAYSIDLALWFSNLFEQGAKNKRIPDVLMELPPKKLLYLSNSYISGDGYQRKNQAEFTTASSELGYQMILIFLKSGLIPNLRKNKKYNVSHWVGGYTLEGLPSNSKLNMQDQYFVYHPVKSVSNYKQKKKAFSLQLESVDSVVVGQCTLRTR</sequence>
<protein>
    <recommendedName>
        <fullName evidence="1">DOD-type homing endonuclease domain-containing protein</fullName>
    </recommendedName>
</protein>
<dbReference type="Pfam" id="PF14528">
    <property type="entry name" value="LAGLIDADG_3"/>
    <property type="match status" value="1"/>
</dbReference>
<evidence type="ECO:0000313" key="3">
    <source>
        <dbReference type="Proteomes" id="UP000769780"/>
    </source>
</evidence>
<keyword evidence="3" id="KW-1185">Reference proteome</keyword>
<organism evidence="2 3">
    <name type="scientific">Mesobacillus maritimus</name>
    <dbReference type="NCBI Taxonomy" id="1643336"/>
    <lineage>
        <taxon>Bacteria</taxon>
        <taxon>Bacillati</taxon>
        <taxon>Bacillota</taxon>
        <taxon>Bacilli</taxon>
        <taxon>Bacillales</taxon>
        <taxon>Bacillaceae</taxon>
        <taxon>Mesobacillus</taxon>
    </lineage>
</organism>
<proteinExistence type="predicted"/>
<dbReference type="InterPro" id="IPR004042">
    <property type="entry name" value="Intein_endonuc_central"/>
</dbReference>
<dbReference type="PROSITE" id="PS50819">
    <property type="entry name" value="INTEIN_ENDONUCLEASE"/>
    <property type="match status" value="1"/>
</dbReference>
<dbReference type="Gene3D" id="3.10.28.10">
    <property type="entry name" value="Homing endonucleases"/>
    <property type="match status" value="1"/>
</dbReference>